<dbReference type="Proteomes" id="UP001597497">
    <property type="component" value="Unassembled WGS sequence"/>
</dbReference>
<evidence type="ECO:0000313" key="2">
    <source>
        <dbReference type="EMBL" id="MFD2671039.1"/>
    </source>
</evidence>
<feature type="region of interest" description="Disordered" evidence="1">
    <location>
        <begin position="53"/>
        <end position="91"/>
    </location>
</feature>
<keyword evidence="3" id="KW-1185">Reference proteome</keyword>
<gene>
    <name evidence="2" type="ORF">ACFSUC_05380</name>
</gene>
<evidence type="ECO:0000313" key="3">
    <source>
        <dbReference type="Proteomes" id="UP001597497"/>
    </source>
</evidence>
<evidence type="ECO:0000256" key="1">
    <source>
        <dbReference type="SAM" id="MobiDB-lite"/>
    </source>
</evidence>
<accession>A0ABW5R9D1</accession>
<protein>
    <submittedName>
        <fullName evidence="2">Uncharacterized protein</fullName>
    </submittedName>
</protein>
<comment type="caution">
    <text evidence="2">The sequence shown here is derived from an EMBL/GenBank/DDBJ whole genome shotgun (WGS) entry which is preliminary data.</text>
</comment>
<reference evidence="3" key="1">
    <citation type="journal article" date="2019" name="Int. J. Syst. Evol. Microbiol.">
        <title>The Global Catalogue of Microorganisms (GCM) 10K type strain sequencing project: providing services to taxonomists for standard genome sequencing and annotation.</title>
        <authorList>
            <consortium name="The Broad Institute Genomics Platform"/>
            <consortium name="The Broad Institute Genome Sequencing Center for Infectious Disease"/>
            <person name="Wu L."/>
            <person name="Ma J."/>
        </authorList>
    </citation>
    <scope>NUCLEOTIDE SEQUENCE [LARGE SCALE GENOMIC DNA]</scope>
    <source>
        <strain evidence="3">KCTC 33676</strain>
    </source>
</reference>
<name>A0ABW5R9D1_9BACL</name>
<organism evidence="2 3">
    <name type="scientific">Marinicrinis sediminis</name>
    <dbReference type="NCBI Taxonomy" id="1652465"/>
    <lineage>
        <taxon>Bacteria</taxon>
        <taxon>Bacillati</taxon>
        <taxon>Bacillota</taxon>
        <taxon>Bacilli</taxon>
        <taxon>Bacillales</taxon>
        <taxon>Paenibacillaceae</taxon>
    </lineage>
</organism>
<feature type="compositionally biased region" description="Basic and acidic residues" evidence="1">
    <location>
        <begin position="53"/>
        <end position="72"/>
    </location>
</feature>
<dbReference type="EMBL" id="JBHUMM010000007">
    <property type="protein sequence ID" value="MFD2671039.1"/>
    <property type="molecule type" value="Genomic_DNA"/>
</dbReference>
<dbReference type="RefSeq" id="WP_379928456.1">
    <property type="nucleotide sequence ID" value="NZ_JBHUMM010000007.1"/>
</dbReference>
<sequence length="186" mass="21981">MLQNPEAIHIQFIHELSEKYTTGTPVEYEGHVYQLQNNQERLNLIKTVLHQWDQQKARGEREPDARGMREETQNEASSSHRVKGGYPRRKHSSKLLQRVSNLLLADELKSRNPHKLKQTEYPILSGWQLHYRQQREYSLVLASSMDCDGNRQDRPVRRRRTLKEELTLELQRHGNCKDMKMGIVQN</sequence>
<proteinExistence type="predicted"/>
<feature type="compositionally biased region" description="Basic residues" evidence="1">
    <location>
        <begin position="80"/>
        <end position="91"/>
    </location>
</feature>